<name>A0AAU9IEF7_9CILI</name>
<evidence type="ECO:0000256" key="1">
    <source>
        <dbReference type="ARBA" id="ARBA00022527"/>
    </source>
</evidence>
<keyword evidence="5 8" id="KW-0067">ATP-binding</keyword>
<feature type="region of interest" description="Disordered" evidence="11">
    <location>
        <begin position="189"/>
        <end position="208"/>
    </location>
</feature>
<comment type="catalytic activity">
    <reaction evidence="10">
        <text>L-threonyl-[protein] + ATP = O-phospho-L-threonyl-[protein] + ADP + H(+)</text>
        <dbReference type="Rhea" id="RHEA:46608"/>
        <dbReference type="Rhea" id="RHEA-COMP:11060"/>
        <dbReference type="Rhea" id="RHEA-COMP:11605"/>
        <dbReference type="ChEBI" id="CHEBI:15378"/>
        <dbReference type="ChEBI" id="CHEBI:30013"/>
        <dbReference type="ChEBI" id="CHEBI:30616"/>
        <dbReference type="ChEBI" id="CHEBI:61977"/>
        <dbReference type="ChEBI" id="CHEBI:456216"/>
        <dbReference type="EC" id="2.7.11.24"/>
    </reaction>
</comment>
<dbReference type="PROSITE" id="PS50011">
    <property type="entry name" value="PROTEIN_KINASE_DOM"/>
    <property type="match status" value="1"/>
</dbReference>
<keyword evidence="4 10" id="KW-0418">Kinase</keyword>
<evidence type="ECO:0000256" key="11">
    <source>
        <dbReference type="SAM" id="MobiDB-lite"/>
    </source>
</evidence>
<comment type="caution">
    <text evidence="13">The sequence shown here is derived from an EMBL/GenBank/DDBJ whole genome shotgun (WGS) entry which is preliminary data.</text>
</comment>
<dbReference type="FunFam" id="3.30.200.20:FF:000046">
    <property type="entry name" value="Mitogen-activated protein kinase"/>
    <property type="match status" value="1"/>
</dbReference>
<keyword evidence="3 8" id="KW-0547">Nucleotide-binding</keyword>
<evidence type="ECO:0000313" key="14">
    <source>
        <dbReference type="Proteomes" id="UP001162131"/>
    </source>
</evidence>
<reference evidence="13" key="1">
    <citation type="submission" date="2021-09" db="EMBL/GenBank/DDBJ databases">
        <authorList>
            <consortium name="AG Swart"/>
            <person name="Singh M."/>
            <person name="Singh A."/>
            <person name="Seah K."/>
            <person name="Emmerich C."/>
        </authorList>
    </citation>
    <scope>NUCLEOTIDE SEQUENCE</scope>
    <source>
        <strain evidence="13">ATCC30299</strain>
    </source>
</reference>
<evidence type="ECO:0000256" key="3">
    <source>
        <dbReference type="ARBA" id="ARBA00022741"/>
    </source>
</evidence>
<accession>A0AAU9IEF7</accession>
<dbReference type="GO" id="GO:0005524">
    <property type="term" value="F:ATP binding"/>
    <property type="evidence" value="ECO:0007669"/>
    <property type="project" value="UniProtKB-UniRule"/>
</dbReference>
<keyword evidence="10" id="KW-0460">Magnesium</keyword>
<dbReference type="CDD" id="cd07834">
    <property type="entry name" value="STKc_MAPK"/>
    <property type="match status" value="1"/>
</dbReference>
<evidence type="ECO:0000256" key="4">
    <source>
        <dbReference type="ARBA" id="ARBA00022777"/>
    </source>
</evidence>
<feature type="domain" description="Protein kinase" evidence="12">
    <location>
        <begin position="21"/>
        <end position="380"/>
    </location>
</feature>
<dbReference type="EMBL" id="CAJZBQ010000005">
    <property type="protein sequence ID" value="CAG9312245.1"/>
    <property type="molecule type" value="Genomic_DNA"/>
</dbReference>
<dbReference type="Gene3D" id="3.30.200.20">
    <property type="entry name" value="Phosphorylase Kinase, domain 1"/>
    <property type="match status" value="2"/>
</dbReference>
<dbReference type="EC" id="2.7.11.24" evidence="10"/>
<dbReference type="SMART" id="SM00220">
    <property type="entry name" value="S_TKc"/>
    <property type="match status" value="1"/>
</dbReference>
<dbReference type="PANTHER" id="PTHR24055">
    <property type="entry name" value="MITOGEN-ACTIVATED PROTEIN KINASE"/>
    <property type="match status" value="1"/>
</dbReference>
<keyword evidence="2 10" id="KW-0808">Transferase</keyword>
<dbReference type="SUPFAM" id="SSF56112">
    <property type="entry name" value="Protein kinase-like (PK-like)"/>
    <property type="match status" value="1"/>
</dbReference>
<evidence type="ECO:0000256" key="8">
    <source>
        <dbReference type="PROSITE-ProRule" id="PRU10141"/>
    </source>
</evidence>
<dbReference type="Proteomes" id="UP001162131">
    <property type="component" value="Unassembled WGS sequence"/>
</dbReference>
<dbReference type="InterPro" id="IPR000719">
    <property type="entry name" value="Prot_kinase_dom"/>
</dbReference>
<protein>
    <recommendedName>
        <fullName evidence="10">Mitogen-activated protein kinase</fullName>
        <ecNumber evidence="10">2.7.11.24</ecNumber>
    </recommendedName>
</protein>
<dbReference type="InterPro" id="IPR017441">
    <property type="entry name" value="Protein_kinase_ATP_BS"/>
</dbReference>
<dbReference type="PROSITE" id="PS00108">
    <property type="entry name" value="PROTEIN_KINASE_ST"/>
    <property type="match status" value="1"/>
</dbReference>
<dbReference type="PROSITE" id="PS00107">
    <property type="entry name" value="PROTEIN_KINASE_ATP"/>
    <property type="match status" value="1"/>
</dbReference>
<dbReference type="InterPro" id="IPR003527">
    <property type="entry name" value="MAP_kinase_CS"/>
</dbReference>
<evidence type="ECO:0000256" key="10">
    <source>
        <dbReference type="RuleBase" id="RU361165"/>
    </source>
</evidence>
<evidence type="ECO:0000256" key="6">
    <source>
        <dbReference type="ARBA" id="ARBA00047899"/>
    </source>
</evidence>
<comment type="catalytic activity">
    <reaction evidence="7">
        <text>L-seryl-[protein] + ATP = O-phospho-L-seryl-[protein] + ADP + H(+)</text>
        <dbReference type="Rhea" id="RHEA:17989"/>
        <dbReference type="Rhea" id="RHEA-COMP:9863"/>
        <dbReference type="Rhea" id="RHEA-COMP:11604"/>
        <dbReference type="ChEBI" id="CHEBI:15378"/>
        <dbReference type="ChEBI" id="CHEBI:29999"/>
        <dbReference type="ChEBI" id="CHEBI:30616"/>
        <dbReference type="ChEBI" id="CHEBI:83421"/>
        <dbReference type="ChEBI" id="CHEBI:456216"/>
        <dbReference type="EC" id="2.7.11.1"/>
    </reaction>
</comment>
<dbReference type="InterPro" id="IPR011009">
    <property type="entry name" value="Kinase-like_dom_sf"/>
</dbReference>
<dbReference type="AlphaFoldDB" id="A0AAU9IEF7"/>
<keyword evidence="1 9" id="KW-0723">Serine/threonine-protein kinase</keyword>
<sequence length="425" mass="49062">MAGKKLNIPRNVIDWDVGPNYQIIKQLGSGSYGMVCEARHVPTGQRVAIKQMTKIFDDLIDCKRLLREVSILKHLNHPNIVKMREILLPKNLQTFNELYVVMEHAQSDLKKLIKSPVHLQEDHIQLITYNIICGLKYIHSANILHRDLKPANILLNEDCEVKICDFGLARSVTEENKDSLDMEMEQDDIHPVDKHPKPEKAQGKPKLVRSKPGLQTKTELTGHVVTRWYRAPELILLEREYTKAIDVWSLGCVIAELCGMLRENAPTFMDRSPLFPGNSCFPLSPDHHTKMRRAGFPSSNSDQLNVIFEVIGTPDDNDKQFITDDKALIYLNSFGTREKKSLALIYPHSDRALIELMEHMILFNPRNRISCIEALRNNYFDSVRDVQKEVDAEVPADFEFEHVENITAQQLREYFIQEIMRYHQN</sequence>
<proteinExistence type="inferred from homology"/>
<comment type="cofactor">
    <cofactor evidence="10">
        <name>Mg(2+)</name>
        <dbReference type="ChEBI" id="CHEBI:18420"/>
    </cofactor>
</comment>
<comment type="similarity">
    <text evidence="10">Belongs to the protein kinase superfamily. Ser/Thr protein kinase family. MAP kinase subfamily.</text>
</comment>
<evidence type="ECO:0000259" key="12">
    <source>
        <dbReference type="PROSITE" id="PS50011"/>
    </source>
</evidence>
<feature type="compositionally biased region" description="Basic and acidic residues" evidence="11">
    <location>
        <begin position="189"/>
        <end position="202"/>
    </location>
</feature>
<organism evidence="13 14">
    <name type="scientific">Blepharisma stoltei</name>
    <dbReference type="NCBI Taxonomy" id="1481888"/>
    <lineage>
        <taxon>Eukaryota</taxon>
        <taxon>Sar</taxon>
        <taxon>Alveolata</taxon>
        <taxon>Ciliophora</taxon>
        <taxon>Postciliodesmatophora</taxon>
        <taxon>Heterotrichea</taxon>
        <taxon>Heterotrichida</taxon>
        <taxon>Blepharismidae</taxon>
        <taxon>Blepharisma</taxon>
    </lineage>
</organism>
<dbReference type="FunFam" id="1.10.510.10:FF:000405">
    <property type="entry name" value="Mitogen-activated protein kinase"/>
    <property type="match status" value="1"/>
</dbReference>
<comment type="catalytic activity">
    <reaction evidence="6">
        <text>L-threonyl-[protein] + ATP = O-phospho-L-threonyl-[protein] + ADP + H(+)</text>
        <dbReference type="Rhea" id="RHEA:46608"/>
        <dbReference type="Rhea" id="RHEA-COMP:11060"/>
        <dbReference type="Rhea" id="RHEA-COMP:11605"/>
        <dbReference type="ChEBI" id="CHEBI:15378"/>
        <dbReference type="ChEBI" id="CHEBI:30013"/>
        <dbReference type="ChEBI" id="CHEBI:30616"/>
        <dbReference type="ChEBI" id="CHEBI:61977"/>
        <dbReference type="ChEBI" id="CHEBI:456216"/>
        <dbReference type="EC" id="2.7.11.1"/>
    </reaction>
</comment>
<dbReference type="PROSITE" id="PS01351">
    <property type="entry name" value="MAPK"/>
    <property type="match status" value="1"/>
</dbReference>
<comment type="activity regulation">
    <text evidence="10">Activated by threonine and tyrosine phosphorylation.</text>
</comment>
<evidence type="ECO:0000256" key="9">
    <source>
        <dbReference type="RuleBase" id="RU000304"/>
    </source>
</evidence>
<dbReference type="GO" id="GO:0004707">
    <property type="term" value="F:MAP kinase activity"/>
    <property type="evidence" value="ECO:0007669"/>
    <property type="project" value="UniProtKB-EC"/>
</dbReference>
<keyword evidence="14" id="KW-1185">Reference proteome</keyword>
<dbReference type="Pfam" id="PF00069">
    <property type="entry name" value="Pkinase"/>
    <property type="match status" value="2"/>
</dbReference>
<evidence type="ECO:0000256" key="7">
    <source>
        <dbReference type="ARBA" id="ARBA00048679"/>
    </source>
</evidence>
<gene>
    <name evidence="13" type="ORF">BSTOLATCC_MIC5487</name>
</gene>
<dbReference type="InterPro" id="IPR008271">
    <property type="entry name" value="Ser/Thr_kinase_AS"/>
</dbReference>
<dbReference type="InterPro" id="IPR050117">
    <property type="entry name" value="MAPK"/>
</dbReference>
<feature type="binding site" evidence="8">
    <location>
        <position position="50"/>
    </location>
    <ligand>
        <name>ATP</name>
        <dbReference type="ChEBI" id="CHEBI:30616"/>
    </ligand>
</feature>
<evidence type="ECO:0000256" key="2">
    <source>
        <dbReference type="ARBA" id="ARBA00022679"/>
    </source>
</evidence>
<evidence type="ECO:0000256" key="5">
    <source>
        <dbReference type="ARBA" id="ARBA00022840"/>
    </source>
</evidence>
<dbReference type="Gene3D" id="1.10.510.10">
    <property type="entry name" value="Transferase(Phosphotransferase) domain 1"/>
    <property type="match status" value="2"/>
</dbReference>
<evidence type="ECO:0000313" key="13">
    <source>
        <dbReference type="EMBL" id="CAG9312245.1"/>
    </source>
</evidence>